<feature type="transmembrane region" description="Helical" evidence="2">
    <location>
        <begin position="936"/>
        <end position="956"/>
    </location>
</feature>
<feature type="domain" description="PGG" evidence="3">
    <location>
        <begin position="1062"/>
        <end position="1114"/>
    </location>
</feature>
<feature type="domain" description="PGG" evidence="3">
    <location>
        <begin position="1118"/>
        <end position="1194"/>
    </location>
</feature>
<feature type="domain" description="PGG" evidence="3">
    <location>
        <begin position="879"/>
        <end position="991"/>
    </location>
</feature>
<feature type="transmembrane region" description="Helical" evidence="2">
    <location>
        <begin position="819"/>
        <end position="842"/>
    </location>
</feature>
<keyword evidence="2" id="KW-1133">Transmembrane helix</keyword>
<feature type="transmembrane region" description="Helical" evidence="2">
    <location>
        <begin position="887"/>
        <end position="904"/>
    </location>
</feature>
<dbReference type="GO" id="GO:0016020">
    <property type="term" value="C:membrane"/>
    <property type="evidence" value="ECO:0007669"/>
    <property type="project" value="TreeGrafter"/>
</dbReference>
<feature type="transmembrane region" description="Helical" evidence="2">
    <location>
        <begin position="130"/>
        <end position="150"/>
    </location>
</feature>
<comment type="caution">
    <text evidence="4">The sequence shown here is derived from an EMBL/GenBank/DDBJ whole genome shotgun (WGS) entry which is preliminary data.</text>
</comment>
<feature type="transmembrane region" description="Helical" evidence="2">
    <location>
        <begin position="1198"/>
        <end position="1219"/>
    </location>
</feature>
<feature type="transmembrane region" description="Helical" evidence="2">
    <location>
        <begin position="997"/>
        <end position="1017"/>
    </location>
</feature>
<feature type="region of interest" description="Disordered" evidence="1">
    <location>
        <begin position="655"/>
        <end position="681"/>
    </location>
</feature>
<feature type="region of interest" description="Disordered" evidence="1">
    <location>
        <begin position="1"/>
        <end position="57"/>
    </location>
</feature>
<feature type="compositionally biased region" description="Polar residues" evidence="1">
    <location>
        <begin position="1232"/>
        <end position="1259"/>
    </location>
</feature>
<feature type="domain" description="PGG" evidence="3">
    <location>
        <begin position="247"/>
        <end position="358"/>
    </location>
</feature>
<proteinExistence type="predicted"/>
<dbReference type="Proteomes" id="UP000823388">
    <property type="component" value="Chromosome 4K"/>
</dbReference>
<feature type="transmembrane region" description="Helical" evidence="2">
    <location>
        <begin position="159"/>
        <end position="179"/>
    </location>
</feature>
<evidence type="ECO:0000313" key="4">
    <source>
        <dbReference type="EMBL" id="KAG2611256.1"/>
    </source>
</evidence>
<dbReference type="EMBL" id="CM029043">
    <property type="protein sequence ID" value="KAG2611256.1"/>
    <property type="molecule type" value="Genomic_DNA"/>
</dbReference>
<evidence type="ECO:0000259" key="3">
    <source>
        <dbReference type="Pfam" id="PF13962"/>
    </source>
</evidence>
<organism evidence="4 5">
    <name type="scientific">Panicum virgatum</name>
    <name type="common">Blackwell switchgrass</name>
    <dbReference type="NCBI Taxonomy" id="38727"/>
    <lineage>
        <taxon>Eukaryota</taxon>
        <taxon>Viridiplantae</taxon>
        <taxon>Streptophyta</taxon>
        <taxon>Embryophyta</taxon>
        <taxon>Tracheophyta</taxon>
        <taxon>Spermatophyta</taxon>
        <taxon>Magnoliopsida</taxon>
        <taxon>Liliopsida</taxon>
        <taxon>Poales</taxon>
        <taxon>Poaceae</taxon>
        <taxon>PACMAD clade</taxon>
        <taxon>Panicoideae</taxon>
        <taxon>Panicodae</taxon>
        <taxon>Paniceae</taxon>
        <taxon>Panicinae</taxon>
        <taxon>Panicum</taxon>
        <taxon>Panicum sect. Hiantes</taxon>
    </lineage>
</organism>
<dbReference type="InterPro" id="IPR026961">
    <property type="entry name" value="PGG_dom"/>
</dbReference>
<feature type="transmembrane region" description="Helical" evidence="2">
    <location>
        <begin position="336"/>
        <end position="354"/>
    </location>
</feature>
<feature type="compositionally biased region" description="Polar residues" evidence="1">
    <location>
        <begin position="490"/>
        <end position="501"/>
    </location>
</feature>
<feature type="compositionally biased region" description="Basic and acidic residues" evidence="1">
    <location>
        <begin position="22"/>
        <end position="32"/>
    </location>
</feature>
<feature type="region of interest" description="Disordered" evidence="1">
    <location>
        <begin position="1230"/>
        <end position="1270"/>
    </location>
</feature>
<name>A0A8T0TR41_PANVG</name>
<gene>
    <name evidence="4" type="ORF">PVAP13_4KG132900</name>
</gene>
<feature type="transmembrane region" description="Helical" evidence="2">
    <location>
        <begin position="1172"/>
        <end position="1192"/>
    </location>
</feature>
<dbReference type="PANTHER" id="PTHR24177:SF43">
    <property type="entry name" value="OS06G0292100 PROTEIN"/>
    <property type="match status" value="1"/>
</dbReference>
<accession>A0A8T0TR41</accession>
<evidence type="ECO:0000313" key="5">
    <source>
        <dbReference type="Proteomes" id="UP000823388"/>
    </source>
</evidence>
<evidence type="ECO:0000256" key="1">
    <source>
        <dbReference type="SAM" id="MobiDB-lite"/>
    </source>
</evidence>
<feature type="transmembrane region" description="Helical" evidence="2">
    <location>
        <begin position="968"/>
        <end position="985"/>
    </location>
</feature>
<dbReference type="Pfam" id="PF13962">
    <property type="entry name" value="PGG"/>
    <property type="match status" value="6"/>
</dbReference>
<dbReference type="AlphaFoldDB" id="A0A8T0TR41"/>
<sequence length="1270" mass="141130">MANGKQPELVIALPSIAPTPKRGTDRSEDSSTHEGSTGELGMATGSTRQESIHGSSTTNLLVRSPEYKAAVDFELLWRLRKYLVLLGTLAVSVTYNAGLTPPGGFWTQKKDGHDAGDPILRARFFLRHEVFFYCNATAFAASLVLIILLLSKHVTRQKLWLRSMQFTMILDLFSLMGAYAAGSCRAVKSSIYIWVLVLAVFVYIVIHILLYIRVVPKWLKNRVQSALRQILRKWGVHEDQRSIPQIEDVEEARKFMLMLVTFCATITYQAGLSPPGGFWAENEENQDPATSMLRSKNLARYNFFVSCNSTSFVASLVTIILLLSPELSRHGIRSRAVSVCVVADLLGLMGAYAAGSCRTVVQSFFVVFIAILVWIFIALLAGSFVIKPVADCLRNIKVSCMYRVGRVFSLEYGRNRSTNTMEENSVSSHQQTAVRVTDSAEQVSALEPEHQSAYHQQVPNVKEGEPPRELQSTGDEQEQTATTEEVVSGTGHTLANDQQSKNADILYNQEGQSAYQSVAKVASSKAGNPSMKCQQATNTNNSMSYPDYQPTENLQFADMKKQFSSIDDLKTSNIVGMSPDHKSIDTQKIANMMGQSSSIDVQEPTVMPVEEFSKHITLSRDHSGATNNLTTEKESSDVPMKTNEIEIVRTNEDIRPNENGYTDNYEGAPRQADSKQNARGNVTDKHLKKSRTYLLLLAILAISLTYQSGLNPPGGFWSKQENNNLTGGFITKDTLHRSYHLPGDPILEDNNHQRYIAFFYLNAIAFVASVVMIIMLLNRRMSDKVMKRYALQTAMIVDLLSLTGSYLTGSCRKMKNSIYILLLLCLVFAYVLIHVLIAIHVIPKGWKQLVSEKLEHLSCKHLWPRIEPGHNQGGEGNEKNWERRRKLLLMLAVLSATITYQAGMSPPGGVWSDNKGVSGKPGYPILQDNNLKRYDVFYYSNSVSFVSSVAITILLVNRQSCEHGIKFYALQVCSVVGLVALLIAYASGTCRKAKQSIYLIIIAVAVLLSVVIQVFLLSSTHSTLGGPFGRCMKCLLEWFFGATEAVQESNSNKQESSDHRAKKARKRHKYLLLLAIVAASITYQAGLSPPGGFWSDDDGIHTRSNPVLNPHADFWWYNKSHMAAGNPVLLDIHPRRYKTFFWLNSISFMASIVVILYLLNTSIWKMDVPLEVLHLIMILDLLALVTAFAAGSCRKFRTSFYVYGLVLAVVIYLVIVVLLSKSIADFLKPGDTSGSSSQRHTKPGDTSGSSSQRHTNGASGTEPLIIEQEV</sequence>
<reference evidence="4" key="1">
    <citation type="submission" date="2020-05" db="EMBL/GenBank/DDBJ databases">
        <title>WGS assembly of Panicum virgatum.</title>
        <authorList>
            <person name="Lovell J.T."/>
            <person name="Jenkins J."/>
            <person name="Shu S."/>
            <person name="Juenger T.E."/>
            <person name="Schmutz J."/>
        </authorList>
    </citation>
    <scope>NUCLEOTIDE SEQUENCE</scope>
    <source>
        <strain evidence="4">AP13</strain>
    </source>
</reference>
<feature type="transmembrane region" description="Helical" evidence="2">
    <location>
        <begin position="191"/>
        <end position="212"/>
    </location>
</feature>
<feature type="transmembrane region" description="Helical" evidence="2">
    <location>
        <begin position="360"/>
        <end position="386"/>
    </location>
</feature>
<feature type="region of interest" description="Disordered" evidence="1">
    <location>
        <begin position="448"/>
        <end position="501"/>
    </location>
</feature>
<feature type="transmembrane region" description="Helical" evidence="2">
    <location>
        <begin position="693"/>
        <end position="710"/>
    </location>
</feature>
<feature type="transmembrane region" description="Helical" evidence="2">
    <location>
        <begin position="1070"/>
        <end position="1087"/>
    </location>
</feature>
<keyword evidence="5" id="KW-1185">Reference proteome</keyword>
<feature type="transmembrane region" description="Helical" evidence="2">
    <location>
        <begin position="255"/>
        <end position="272"/>
    </location>
</feature>
<feature type="transmembrane region" description="Helical" evidence="2">
    <location>
        <begin position="1140"/>
        <end position="1160"/>
    </location>
</feature>
<feature type="transmembrane region" description="Helical" evidence="2">
    <location>
        <begin position="82"/>
        <end position="99"/>
    </location>
</feature>
<feature type="domain" description="PGG" evidence="3">
    <location>
        <begin position="685"/>
        <end position="812"/>
    </location>
</feature>
<feature type="compositionally biased region" description="Polar residues" evidence="1">
    <location>
        <begin position="44"/>
        <end position="57"/>
    </location>
</feature>
<evidence type="ECO:0000256" key="2">
    <source>
        <dbReference type="SAM" id="Phobius"/>
    </source>
</evidence>
<protein>
    <recommendedName>
        <fullName evidence="3">PGG domain-containing protein</fullName>
    </recommendedName>
</protein>
<keyword evidence="2" id="KW-0812">Transmembrane</keyword>
<feature type="transmembrane region" description="Helical" evidence="2">
    <location>
        <begin position="755"/>
        <end position="777"/>
    </location>
</feature>
<keyword evidence="2" id="KW-0472">Membrane</keyword>
<feature type="transmembrane region" description="Helical" evidence="2">
    <location>
        <begin position="301"/>
        <end position="324"/>
    </location>
</feature>
<feature type="domain" description="PGG" evidence="3">
    <location>
        <begin position="76"/>
        <end position="185"/>
    </location>
</feature>
<dbReference type="PANTHER" id="PTHR24177">
    <property type="entry name" value="CASKIN"/>
    <property type="match status" value="1"/>
</dbReference>
<feature type="transmembrane region" description="Helical" evidence="2">
    <location>
        <begin position="789"/>
        <end position="807"/>
    </location>
</feature>